<name>A0A2J6SRT2_9HELO</name>
<gene>
    <name evidence="1" type="ORF">K444DRAFT_148336</name>
</gene>
<keyword evidence="2" id="KW-1185">Reference proteome</keyword>
<reference evidence="1 2" key="1">
    <citation type="submission" date="2016-04" db="EMBL/GenBank/DDBJ databases">
        <title>A degradative enzymes factory behind the ericoid mycorrhizal symbiosis.</title>
        <authorList>
            <consortium name="DOE Joint Genome Institute"/>
            <person name="Martino E."/>
            <person name="Morin E."/>
            <person name="Grelet G."/>
            <person name="Kuo A."/>
            <person name="Kohler A."/>
            <person name="Daghino S."/>
            <person name="Barry K."/>
            <person name="Choi C."/>
            <person name="Cichocki N."/>
            <person name="Clum A."/>
            <person name="Copeland A."/>
            <person name="Hainaut M."/>
            <person name="Haridas S."/>
            <person name="Labutti K."/>
            <person name="Lindquist E."/>
            <person name="Lipzen A."/>
            <person name="Khouja H.-R."/>
            <person name="Murat C."/>
            <person name="Ohm R."/>
            <person name="Olson A."/>
            <person name="Spatafora J."/>
            <person name="Veneault-Fourrey C."/>
            <person name="Henrissat B."/>
            <person name="Grigoriev I."/>
            <person name="Martin F."/>
            <person name="Perotto S."/>
        </authorList>
    </citation>
    <scope>NUCLEOTIDE SEQUENCE [LARGE SCALE GENOMIC DNA]</scope>
    <source>
        <strain evidence="1 2">E</strain>
    </source>
</reference>
<protein>
    <submittedName>
        <fullName evidence="1">Uncharacterized protein</fullName>
    </submittedName>
</protein>
<proteinExistence type="predicted"/>
<organism evidence="1 2">
    <name type="scientific">Hyaloscypha bicolor E</name>
    <dbReference type="NCBI Taxonomy" id="1095630"/>
    <lineage>
        <taxon>Eukaryota</taxon>
        <taxon>Fungi</taxon>
        <taxon>Dikarya</taxon>
        <taxon>Ascomycota</taxon>
        <taxon>Pezizomycotina</taxon>
        <taxon>Leotiomycetes</taxon>
        <taxon>Helotiales</taxon>
        <taxon>Hyaloscyphaceae</taxon>
        <taxon>Hyaloscypha</taxon>
        <taxon>Hyaloscypha bicolor</taxon>
    </lineage>
</organism>
<dbReference type="GeneID" id="36578669"/>
<evidence type="ECO:0000313" key="2">
    <source>
        <dbReference type="Proteomes" id="UP000235371"/>
    </source>
</evidence>
<dbReference type="InParanoid" id="A0A2J6SRT2"/>
<evidence type="ECO:0000313" key="1">
    <source>
        <dbReference type="EMBL" id="PMD53484.1"/>
    </source>
</evidence>
<dbReference type="AlphaFoldDB" id="A0A2J6SRT2"/>
<accession>A0A2J6SRT2</accession>
<sequence>MPSVTKDQLQRRLPHLKLLRGRFQPPHWPELICVLTPHIFIPNDSKDSPADFRPSRYEFAVIPSPQGGTFLGKSSTTGGWMRSPSLRTAWSYGSWRASETLIEEEMGLLENSLRSLAVMREFITKCSMVVRITVAVVSEPAMLKSLACCFGRRV</sequence>
<dbReference type="RefSeq" id="XP_024730388.1">
    <property type="nucleotide sequence ID" value="XM_024870587.1"/>
</dbReference>
<dbReference type="EMBL" id="KZ613872">
    <property type="protein sequence ID" value="PMD53484.1"/>
    <property type="molecule type" value="Genomic_DNA"/>
</dbReference>
<dbReference type="Proteomes" id="UP000235371">
    <property type="component" value="Unassembled WGS sequence"/>
</dbReference>